<dbReference type="SUPFAM" id="SSF54427">
    <property type="entry name" value="NTF2-like"/>
    <property type="match status" value="1"/>
</dbReference>
<reference evidence="4" key="1">
    <citation type="journal article" date="2019" name="Int. J. Syst. Evol. Microbiol.">
        <title>The Global Catalogue of Microorganisms (GCM) 10K type strain sequencing project: providing services to taxonomists for standard genome sequencing and annotation.</title>
        <authorList>
            <consortium name="The Broad Institute Genomics Platform"/>
            <consortium name="The Broad Institute Genome Sequencing Center for Infectious Disease"/>
            <person name="Wu L."/>
            <person name="Ma J."/>
        </authorList>
    </citation>
    <scope>NUCLEOTIDE SEQUENCE [LARGE SCALE GENOMIC DNA]</scope>
    <source>
        <strain evidence="4">CCUG 30340</strain>
    </source>
</reference>
<evidence type="ECO:0000313" key="4">
    <source>
        <dbReference type="Proteomes" id="UP001595886"/>
    </source>
</evidence>
<dbReference type="Proteomes" id="UP001595886">
    <property type="component" value="Unassembled WGS sequence"/>
</dbReference>
<feature type="domain" description="DUF4440" evidence="2">
    <location>
        <begin position="35"/>
        <end position="140"/>
    </location>
</feature>
<protein>
    <submittedName>
        <fullName evidence="3">Nuclear transport factor 2 family protein</fullName>
    </submittedName>
</protein>
<keyword evidence="1" id="KW-0732">Signal</keyword>
<dbReference type="InterPro" id="IPR032710">
    <property type="entry name" value="NTF2-like_dom_sf"/>
</dbReference>
<name>A0ABV9QU97_9GAMM</name>
<feature type="chain" id="PRO_5046595814" evidence="1">
    <location>
        <begin position="27"/>
        <end position="152"/>
    </location>
</feature>
<sequence>MSGLGVTGRWVAIGLAGAFAFAPARAADEARNELIRIQNEWAAARVKPDIAYLERLYAREFRVQNIAGSVVSREADIDVFASGKLKPDFVRDEDMDVSLYGDTAVVTGVENVGGTYKGNYDEMAIRFTNVFVRRDGRWQLVVHQGTRVPKKP</sequence>
<dbReference type="EMBL" id="JBHSHD010000007">
    <property type="protein sequence ID" value="MFC4820381.1"/>
    <property type="molecule type" value="Genomic_DNA"/>
</dbReference>
<gene>
    <name evidence="3" type="ORF">ACFO6Q_08595</name>
</gene>
<dbReference type="RefSeq" id="WP_380020229.1">
    <property type="nucleotide sequence ID" value="NZ_JBHSHD010000007.1"/>
</dbReference>
<dbReference type="Gene3D" id="3.10.450.50">
    <property type="match status" value="1"/>
</dbReference>
<evidence type="ECO:0000259" key="2">
    <source>
        <dbReference type="Pfam" id="PF14534"/>
    </source>
</evidence>
<evidence type="ECO:0000256" key="1">
    <source>
        <dbReference type="SAM" id="SignalP"/>
    </source>
</evidence>
<proteinExistence type="predicted"/>
<dbReference type="Pfam" id="PF14534">
    <property type="entry name" value="DUF4440"/>
    <property type="match status" value="1"/>
</dbReference>
<feature type="signal peptide" evidence="1">
    <location>
        <begin position="1"/>
        <end position="26"/>
    </location>
</feature>
<comment type="caution">
    <text evidence="3">The sequence shown here is derived from an EMBL/GenBank/DDBJ whole genome shotgun (WGS) entry which is preliminary data.</text>
</comment>
<organism evidence="3 4">
    <name type="scientific">Dokdonella ginsengisoli</name>
    <dbReference type="NCBI Taxonomy" id="363846"/>
    <lineage>
        <taxon>Bacteria</taxon>
        <taxon>Pseudomonadati</taxon>
        <taxon>Pseudomonadota</taxon>
        <taxon>Gammaproteobacteria</taxon>
        <taxon>Lysobacterales</taxon>
        <taxon>Rhodanobacteraceae</taxon>
        <taxon>Dokdonella</taxon>
    </lineage>
</organism>
<evidence type="ECO:0000313" key="3">
    <source>
        <dbReference type="EMBL" id="MFC4820381.1"/>
    </source>
</evidence>
<dbReference type="InterPro" id="IPR027843">
    <property type="entry name" value="DUF4440"/>
</dbReference>
<accession>A0ABV9QU97</accession>
<keyword evidence="4" id="KW-1185">Reference proteome</keyword>